<dbReference type="Gene3D" id="3.90.550.10">
    <property type="entry name" value="Spore Coat Polysaccharide Biosynthesis Protein SpsA, Chain A"/>
    <property type="match status" value="1"/>
</dbReference>
<proteinExistence type="predicted"/>
<sequence>MKAIIMAGGKGSRISPYKPILEICGFPMYYWVYRSLREFAEEIYLAITPWSSLIFSDIPKIITYGNGYENDVIEAVKQVGFPVIVTPSDTPLIPKHVFMKLINDCRAQICSIKDVKDYVGISLWKSLKLNEYQDILVEEEILNVNTPEDYRKVKNICGNIDEN</sequence>
<evidence type="ECO:0000256" key="1">
    <source>
        <dbReference type="ARBA" id="ARBA00022679"/>
    </source>
</evidence>
<keyword evidence="1" id="KW-0808">Transferase</keyword>
<feature type="domain" description="MobA-like NTP transferase" evidence="2">
    <location>
        <begin position="3"/>
        <end position="108"/>
    </location>
</feature>
<evidence type="ECO:0000313" key="5">
    <source>
        <dbReference type="Proteomes" id="UP000060043"/>
    </source>
</evidence>
<dbReference type="InterPro" id="IPR029044">
    <property type="entry name" value="Nucleotide-diphossugar_trans"/>
</dbReference>
<dbReference type="Proteomes" id="UP000065473">
    <property type="component" value="Chromosome"/>
</dbReference>
<dbReference type="Proteomes" id="UP000060043">
    <property type="component" value="Chromosome"/>
</dbReference>
<dbReference type="PANTHER" id="PTHR19136">
    <property type="entry name" value="MOLYBDENUM COFACTOR GUANYLYLTRANSFERASE"/>
    <property type="match status" value="1"/>
</dbReference>
<dbReference type="Pfam" id="PF12804">
    <property type="entry name" value="NTP_transf_3"/>
    <property type="match status" value="1"/>
</dbReference>
<dbReference type="RefSeq" id="WP_011277309.1">
    <property type="nucleotide sequence ID" value="NZ_BHWZ01000001.1"/>
</dbReference>
<dbReference type="OrthoDB" id="28434at2157"/>
<evidence type="ECO:0000313" key="3">
    <source>
        <dbReference type="EMBL" id="ALU29237.1"/>
    </source>
</evidence>
<evidence type="ECO:0000313" key="4">
    <source>
        <dbReference type="EMBL" id="ALU31966.1"/>
    </source>
</evidence>
<evidence type="ECO:0000259" key="2">
    <source>
        <dbReference type="Pfam" id="PF12804"/>
    </source>
</evidence>
<name>A0A0U3FW92_9CREN</name>
<dbReference type="InterPro" id="IPR025877">
    <property type="entry name" value="MobA-like_NTP_Trfase"/>
</dbReference>
<protein>
    <recommendedName>
        <fullName evidence="2">MobA-like NTP transferase domain-containing protein</fullName>
    </recommendedName>
</protein>
<dbReference type="AlphaFoldDB" id="A0A0U3FW92"/>
<organism evidence="4 5">
    <name type="scientific">Sulfolobus acidocaldarius</name>
    <dbReference type="NCBI Taxonomy" id="2285"/>
    <lineage>
        <taxon>Archaea</taxon>
        <taxon>Thermoproteota</taxon>
        <taxon>Thermoprotei</taxon>
        <taxon>Sulfolobales</taxon>
        <taxon>Sulfolobaceae</taxon>
        <taxon>Sulfolobus</taxon>
    </lineage>
</organism>
<reference evidence="5 6" key="1">
    <citation type="submission" date="2015-12" db="EMBL/GenBank/DDBJ databases">
        <title>A stable core within a dynamic pangenome in Sulfolobus acidocaldarius.</title>
        <authorList>
            <person name="Anderson R."/>
            <person name="Kouris A."/>
            <person name="Seward C."/>
            <person name="Campbell K."/>
            <person name="Whitaker R."/>
        </authorList>
    </citation>
    <scope>NUCLEOTIDE SEQUENCE [LARGE SCALE GENOMIC DNA]</scope>
    <source>
        <strain evidence="3 6">GG12-C01-09</strain>
        <strain evidence="4 5">NG05B_CO5_07</strain>
    </source>
</reference>
<dbReference type="EMBL" id="CP013695">
    <property type="protein sequence ID" value="ALU31966.1"/>
    <property type="molecule type" value="Genomic_DNA"/>
</dbReference>
<dbReference type="GeneID" id="14550920"/>
<evidence type="ECO:0000313" key="6">
    <source>
        <dbReference type="Proteomes" id="UP000065473"/>
    </source>
</evidence>
<gene>
    <name evidence="3" type="ORF">ATY89_04330</name>
    <name evidence="4" type="ORF">ATZ20_07355</name>
</gene>
<dbReference type="GO" id="GO:0016779">
    <property type="term" value="F:nucleotidyltransferase activity"/>
    <property type="evidence" value="ECO:0007669"/>
    <property type="project" value="TreeGrafter"/>
</dbReference>
<dbReference type="OMA" id="CAVDMCT"/>
<dbReference type="PaxDb" id="1435377-SUSAZ_02005"/>
<accession>A0A0U3FW92</accession>
<dbReference type="PANTHER" id="PTHR19136:SF86">
    <property type="entry name" value="ADENOSYLCOBINAMIDE-PHOSPHATE GUANYLYLTRANSFERASE"/>
    <property type="match status" value="1"/>
</dbReference>
<dbReference type="SUPFAM" id="SSF53448">
    <property type="entry name" value="Nucleotide-diphospho-sugar transferases"/>
    <property type="match status" value="1"/>
</dbReference>
<dbReference type="STRING" id="1435377.SUSAZ_02005"/>
<dbReference type="EMBL" id="CP013694">
    <property type="protein sequence ID" value="ALU29237.1"/>
    <property type="molecule type" value="Genomic_DNA"/>
</dbReference>